<dbReference type="PANTHER" id="PTHR30336:SF4">
    <property type="entry name" value="ENVELOPE BIOGENESIS FACTOR ELYC"/>
    <property type="match status" value="1"/>
</dbReference>
<dbReference type="PANTHER" id="PTHR30336">
    <property type="entry name" value="INNER MEMBRANE PROTEIN, PROBABLE PERMEASE"/>
    <property type="match status" value="1"/>
</dbReference>
<feature type="transmembrane region" description="Helical" evidence="1">
    <location>
        <begin position="122"/>
        <end position="145"/>
    </location>
</feature>
<comment type="caution">
    <text evidence="3">The sequence shown here is derived from an EMBL/GenBank/DDBJ whole genome shotgun (WGS) entry which is preliminary data.</text>
</comment>
<evidence type="ECO:0000259" key="2">
    <source>
        <dbReference type="Pfam" id="PF02698"/>
    </source>
</evidence>
<proteinExistence type="predicted"/>
<dbReference type="Pfam" id="PF02698">
    <property type="entry name" value="DUF218"/>
    <property type="match status" value="1"/>
</dbReference>
<dbReference type="InterPro" id="IPR051599">
    <property type="entry name" value="Cell_Envelope_Assoc"/>
</dbReference>
<dbReference type="InterPro" id="IPR003848">
    <property type="entry name" value="DUF218"/>
</dbReference>
<dbReference type="GO" id="GO:0043164">
    <property type="term" value="P:Gram-negative-bacterium-type cell wall biogenesis"/>
    <property type="evidence" value="ECO:0007669"/>
    <property type="project" value="TreeGrafter"/>
</dbReference>
<gene>
    <name evidence="3" type="ORF">GF867_05025</name>
</gene>
<keyword evidence="1" id="KW-0472">Membrane</keyword>
<dbReference type="Gene3D" id="3.40.50.620">
    <property type="entry name" value="HUPs"/>
    <property type="match status" value="1"/>
</dbReference>
<feature type="domain" description="DUF218" evidence="2">
    <location>
        <begin position="157"/>
        <end position="299"/>
    </location>
</feature>
<dbReference type="EMBL" id="WJQT01000005">
    <property type="protein sequence ID" value="MRJ46929.1"/>
    <property type="molecule type" value="Genomic_DNA"/>
</dbReference>
<evidence type="ECO:0000313" key="3">
    <source>
        <dbReference type="EMBL" id="MRJ46929.1"/>
    </source>
</evidence>
<sequence length="328" mass="37726">MALFALMLLAIRLKQVYLQPVVFALYGITSLLFAIFEYGSLTPIFMIRYFFYLSGAFMTVVIPFFLLLFALLVMQKTMQHRNGNPFRYAISVVIVGVVLAFTAYTVWMILQHGYLEIIRFMGMYVYIAMYLIATFISYVLLNLILKFWPKKNNYTEIIVLGAKIDDEGVLSETLRERLELAVNNYLANRAQEKPTKIFVTGGSIDPESPTEAEEMAGFLLAQGIPAEDIVCENRALNTDENFYFTKQLLQNPEPVLVVTSSFHLIRTHFFAWQNQVQIEMKGARSSVFSWGYSVVREYLAFFILTKEINFICMISLAIYSILQVSKLY</sequence>
<feature type="transmembrane region" description="Helical" evidence="1">
    <location>
        <begin position="298"/>
        <end position="322"/>
    </location>
</feature>
<dbReference type="GO" id="GO:0000270">
    <property type="term" value="P:peptidoglycan metabolic process"/>
    <property type="evidence" value="ECO:0007669"/>
    <property type="project" value="TreeGrafter"/>
</dbReference>
<dbReference type="RefSeq" id="WP_153832020.1">
    <property type="nucleotide sequence ID" value="NZ_WJQT01000005.1"/>
</dbReference>
<name>A0A844BY20_9LACT</name>
<keyword evidence="1" id="KW-1133">Transmembrane helix</keyword>
<keyword evidence="1" id="KW-0812">Transmembrane</keyword>
<dbReference type="CDD" id="cd06259">
    <property type="entry name" value="YdcF-like"/>
    <property type="match status" value="1"/>
</dbReference>
<dbReference type="GO" id="GO:0005886">
    <property type="term" value="C:plasma membrane"/>
    <property type="evidence" value="ECO:0007669"/>
    <property type="project" value="TreeGrafter"/>
</dbReference>
<dbReference type="InterPro" id="IPR014729">
    <property type="entry name" value="Rossmann-like_a/b/a_fold"/>
</dbReference>
<evidence type="ECO:0000256" key="1">
    <source>
        <dbReference type="SAM" id="Phobius"/>
    </source>
</evidence>
<protein>
    <recommendedName>
        <fullName evidence="2">DUF218 domain-containing protein</fullName>
    </recommendedName>
</protein>
<organism evidence="3 4">
    <name type="scientific">Fundicoccus ignavus</name>
    <dbReference type="NCBI Taxonomy" id="2664442"/>
    <lineage>
        <taxon>Bacteria</taxon>
        <taxon>Bacillati</taxon>
        <taxon>Bacillota</taxon>
        <taxon>Bacilli</taxon>
        <taxon>Lactobacillales</taxon>
        <taxon>Aerococcaceae</taxon>
        <taxon>Fundicoccus</taxon>
    </lineage>
</organism>
<dbReference type="AlphaFoldDB" id="A0A844BY20"/>
<accession>A0A844BY20</accession>
<reference evidence="3 4" key="1">
    <citation type="submission" date="2019-11" db="EMBL/GenBank/DDBJ databases">
        <title>Characterisation of Fundicoccus ignavus gen. nov. sp. nov., a novel genus of the family Aerococcaceae from bulk tank milk.</title>
        <authorList>
            <person name="Siebert A."/>
            <person name="Huptas C."/>
            <person name="Wenning M."/>
            <person name="Scherer S."/>
            <person name="Doll E.V."/>
        </authorList>
    </citation>
    <scope>NUCLEOTIDE SEQUENCE [LARGE SCALE GENOMIC DNA]</scope>
    <source>
        <strain evidence="3 4">DSM 109652</strain>
    </source>
</reference>
<evidence type="ECO:0000313" key="4">
    <source>
        <dbReference type="Proteomes" id="UP000440066"/>
    </source>
</evidence>
<feature type="transmembrane region" description="Helical" evidence="1">
    <location>
        <begin position="86"/>
        <end position="110"/>
    </location>
</feature>
<dbReference type="Proteomes" id="UP000440066">
    <property type="component" value="Unassembled WGS sequence"/>
</dbReference>
<feature type="transmembrane region" description="Helical" evidence="1">
    <location>
        <begin position="49"/>
        <end position="74"/>
    </location>
</feature>